<comment type="caution">
    <text evidence="10">The sequence shown here is derived from an EMBL/GenBank/DDBJ whole genome shotgun (WGS) entry which is preliminary data.</text>
</comment>
<dbReference type="PANTHER" id="PTHR14326">
    <property type="entry name" value="TARGETING PROTEIN FOR XKLP2"/>
    <property type="match status" value="1"/>
</dbReference>
<dbReference type="AlphaFoldDB" id="A0AAN7VH24"/>
<dbReference type="Proteomes" id="UP001329430">
    <property type="component" value="Chromosome 4"/>
</dbReference>
<dbReference type="GO" id="GO:0005874">
    <property type="term" value="C:microtubule"/>
    <property type="evidence" value="ECO:0007669"/>
    <property type="project" value="InterPro"/>
</dbReference>
<evidence type="ECO:0000313" key="11">
    <source>
        <dbReference type="Proteomes" id="UP001329430"/>
    </source>
</evidence>
<keyword evidence="4" id="KW-0963">Cytoplasm</keyword>
<dbReference type="InterPro" id="IPR027330">
    <property type="entry name" value="TPX2_central_dom"/>
</dbReference>
<keyword evidence="6" id="KW-0539">Nucleus</keyword>
<dbReference type="InterPro" id="IPR009675">
    <property type="entry name" value="TPX2_fam"/>
</dbReference>
<sequence>MDKFTYNVPECDFTQNVSNENHAEMEAYFDVKHEECNGFFAEVLTDDGFNSTFEESDGSATKDPLGASLRRSSSVGDLRNKIIDRDINDKSRLSKCTTSSNSFDRRKSISTQSLFNRPKKFVSVAEAINSYLNKTPDRFHTRSRSMKPVFNASSVSKTCTIPSSPFLATRQRVRALTVLSHDEREMKEAEEMLKFKIKALPLNPKILAAPTVTKLFPTKKLTIPEPFKITEVPKRQPVVPAPVIPQFHAQPVPKFLIPKPALTRSQTPIIMKHAESRVKSELKTKEDPPVRPKNTVVAPFSFLERDKGILKRKDEVIKKILECEKKNREFHATPLPRYISSTDGANSTLYKKNASVSSLKYSSTESLVQPIFKARPAKVLHMKPFEPKKEDCHVLEVAEFRLNTDLRAKDRGAFQSKLKEKEQLLEQYRQMKEKETLQKEEEEVRKLRKEAEYKAKPIRKYKKVAAIIQKELTIPVSPNFNRSRSNNKENLSS</sequence>
<evidence type="ECO:0000256" key="1">
    <source>
        <dbReference type="ARBA" id="ARBA00004123"/>
    </source>
</evidence>
<comment type="similarity">
    <text evidence="3">Belongs to the TPX2 family.</text>
</comment>
<name>A0AAN7VH24_9COLE</name>
<evidence type="ECO:0000259" key="8">
    <source>
        <dbReference type="Pfam" id="PF06886"/>
    </source>
</evidence>
<dbReference type="InterPro" id="IPR027329">
    <property type="entry name" value="TPX2_C"/>
</dbReference>
<keyword evidence="11" id="KW-1185">Reference proteome</keyword>
<protein>
    <recommendedName>
        <fullName evidence="12">Targeting protein for Xklp2</fullName>
    </recommendedName>
</protein>
<keyword evidence="7" id="KW-0175">Coiled coil</keyword>
<evidence type="ECO:0000313" key="10">
    <source>
        <dbReference type="EMBL" id="KAK5645046.1"/>
    </source>
</evidence>
<evidence type="ECO:0000256" key="5">
    <source>
        <dbReference type="ARBA" id="ARBA00023212"/>
    </source>
</evidence>
<accession>A0AAN7VH24</accession>
<dbReference type="Pfam" id="PF06886">
    <property type="entry name" value="TPX2"/>
    <property type="match status" value="1"/>
</dbReference>
<gene>
    <name evidence="10" type="ORF">RI129_006346</name>
</gene>
<evidence type="ECO:0000256" key="7">
    <source>
        <dbReference type="SAM" id="Coils"/>
    </source>
</evidence>
<feature type="coiled-coil region" evidence="7">
    <location>
        <begin position="411"/>
        <end position="454"/>
    </location>
</feature>
<organism evidence="10 11">
    <name type="scientific">Pyrocoelia pectoralis</name>
    <dbReference type="NCBI Taxonomy" id="417401"/>
    <lineage>
        <taxon>Eukaryota</taxon>
        <taxon>Metazoa</taxon>
        <taxon>Ecdysozoa</taxon>
        <taxon>Arthropoda</taxon>
        <taxon>Hexapoda</taxon>
        <taxon>Insecta</taxon>
        <taxon>Pterygota</taxon>
        <taxon>Neoptera</taxon>
        <taxon>Endopterygota</taxon>
        <taxon>Coleoptera</taxon>
        <taxon>Polyphaga</taxon>
        <taxon>Elateriformia</taxon>
        <taxon>Elateroidea</taxon>
        <taxon>Lampyridae</taxon>
        <taxon>Lampyrinae</taxon>
        <taxon>Pyrocoelia</taxon>
    </lineage>
</organism>
<proteinExistence type="inferred from homology"/>
<keyword evidence="5" id="KW-0206">Cytoskeleton</keyword>
<evidence type="ECO:0008006" key="12">
    <source>
        <dbReference type="Google" id="ProtNLM"/>
    </source>
</evidence>
<feature type="domain" description="TPX2 C-terminal" evidence="8">
    <location>
        <begin position="400"/>
        <end position="465"/>
    </location>
</feature>
<feature type="domain" description="TPX2 central" evidence="9">
    <location>
        <begin position="158"/>
        <end position="343"/>
    </location>
</feature>
<dbReference type="GO" id="GO:0060236">
    <property type="term" value="P:regulation of mitotic spindle organization"/>
    <property type="evidence" value="ECO:0007669"/>
    <property type="project" value="InterPro"/>
</dbReference>
<reference evidence="10 11" key="1">
    <citation type="journal article" date="2024" name="Insects">
        <title>An Improved Chromosome-Level Genome Assembly of the Firefly Pyrocoelia pectoralis.</title>
        <authorList>
            <person name="Fu X."/>
            <person name="Meyer-Rochow V.B."/>
            <person name="Ballantyne L."/>
            <person name="Zhu X."/>
        </authorList>
    </citation>
    <scope>NUCLEOTIDE SEQUENCE [LARGE SCALE GENOMIC DNA]</scope>
    <source>
        <strain evidence="10">XCY_ONT2</strain>
    </source>
</reference>
<evidence type="ECO:0000256" key="6">
    <source>
        <dbReference type="ARBA" id="ARBA00023242"/>
    </source>
</evidence>
<evidence type="ECO:0000256" key="4">
    <source>
        <dbReference type="ARBA" id="ARBA00022490"/>
    </source>
</evidence>
<dbReference type="Pfam" id="PF12214">
    <property type="entry name" value="TPX2_importin"/>
    <property type="match status" value="1"/>
</dbReference>
<comment type="subcellular location">
    <subcellularLocation>
        <location evidence="2">Cytoplasm</location>
        <location evidence="2">Cytoskeleton</location>
        <location evidence="2">Spindle</location>
    </subcellularLocation>
    <subcellularLocation>
        <location evidence="1">Nucleus</location>
    </subcellularLocation>
</comment>
<dbReference type="GO" id="GO:0005634">
    <property type="term" value="C:nucleus"/>
    <property type="evidence" value="ECO:0007669"/>
    <property type="project" value="UniProtKB-SubCell"/>
</dbReference>
<evidence type="ECO:0000256" key="2">
    <source>
        <dbReference type="ARBA" id="ARBA00004186"/>
    </source>
</evidence>
<dbReference type="PANTHER" id="PTHR14326:SF44">
    <property type="entry name" value="TARGETING PROTEIN FOR XKLP2"/>
    <property type="match status" value="1"/>
</dbReference>
<evidence type="ECO:0000259" key="9">
    <source>
        <dbReference type="Pfam" id="PF12214"/>
    </source>
</evidence>
<dbReference type="EMBL" id="JAVRBK010000004">
    <property type="protein sequence ID" value="KAK5645046.1"/>
    <property type="molecule type" value="Genomic_DNA"/>
</dbReference>
<dbReference type="GO" id="GO:0005819">
    <property type="term" value="C:spindle"/>
    <property type="evidence" value="ECO:0007669"/>
    <property type="project" value="UniProtKB-SubCell"/>
</dbReference>
<evidence type="ECO:0000256" key="3">
    <source>
        <dbReference type="ARBA" id="ARBA00005885"/>
    </source>
</evidence>